<sequence length="359" mass="41155">MASSLGKGGAERSSALLSEMLFDLGYEIFIVTVLDDIEYSYKGQLFNLGVLKKQNNTFLGRLGRLKKIKSFLKTNNIDIIIDNRTRVQTYREIILTKIIYSVTTIYVIHNFNTSKTFTSYNWINKWLYKNEYMTAVSKAAAEKFKNKYALKQISTIYNGFDFENIKLLANEEIKTDLPEKFIIFFGRIDDYHKNLKLLIEGFKLSNLSSKKFKLLILGDGPDLEMIKAYTEALKIKKHVVFKGFISNPYPYVKRARFMVLTSRFEGFPMVIPESLSLGIPVVSVNCESGPKEVIINGYNGLLVENYNPQELANAFSSLVLNDDLYNNCSKNAAKSVEKFSIEAISRFWEKLLNKIINNI</sequence>
<organism evidence="3 4">
    <name type="scientific">Psychroserpens ponticola</name>
    <dbReference type="NCBI Taxonomy" id="2932268"/>
    <lineage>
        <taxon>Bacteria</taxon>
        <taxon>Pseudomonadati</taxon>
        <taxon>Bacteroidota</taxon>
        <taxon>Flavobacteriia</taxon>
        <taxon>Flavobacteriales</taxon>
        <taxon>Flavobacteriaceae</taxon>
        <taxon>Psychroserpens</taxon>
    </lineage>
</organism>
<proteinExistence type="predicted"/>
<dbReference type="Gene3D" id="3.40.50.2000">
    <property type="entry name" value="Glycogen Phosphorylase B"/>
    <property type="match status" value="2"/>
</dbReference>
<name>A0ABY7RVW0_9FLAO</name>
<keyword evidence="4" id="KW-1185">Reference proteome</keyword>
<dbReference type="CDD" id="cd03811">
    <property type="entry name" value="GT4_GT28_WabH-like"/>
    <property type="match status" value="1"/>
</dbReference>
<accession>A0ABY7RVW0</accession>
<feature type="domain" description="Glycosyltransferase subfamily 4-like N-terminal" evidence="2">
    <location>
        <begin position="8"/>
        <end position="163"/>
    </location>
</feature>
<protein>
    <submittedName>
        <fullName evidence="3">Glycosyltransferase</fullName>
    </submittedName>
</protein>
<dbReference type="InterPro" id="IPR001296">
    <property type="entry name" value="Glyco_trans_1"/>
</dbReference>
<evidence type="ECO:0000259" key="1">
    <source>
        <dbReference type="Pfam" id="PF00534"/>
    </source>
</evidence>
<dbReference type="Pfam" id="PF00534">
    <property type="entry name" value="Glycos_transf_1"/>
    <property type="match status" value="1"/>
</dbReference>
<dbReference type="Pfam" id="PF13439">
    <property type="entry name" value="Glyco_transf_4"/>
    <property type="match status" value="1"/>
</dbReference>
<dbReference type="SUPFAM" id="SSF53756">
    <property type="entry name" value="UDP-Glycosyltransferase/glycogen phosphorylase"/>
    <property type="match status" value="1"/>
</dbReference>
<dbReference type="PANTHER" id="PTHR12526">
    <property type="entry name" value="GLYCOSYLTRANSFERASE"/>
    <property type="match status" value="1"/>
</dbReference>
<evidence type="ECO:0000313" key="4">
    <source>
        <dbReference type="Proteomes" id="UP001202717"/>
    </source>
</evidence>
<feature type="domain" description="Glycosyl transferase family 1" evidence="1">
    <location>
        <begin position="174"/>
        <end position="334"/>
    </location>
</feature>
<evidence type="ECO:0000313" key="3">
    <source>
        <dbReference type="EMBL" id="WCO00830.1"/>
    </source>
</evidence>
<dbReference type="RefSeq" id="WP_249995823.1">
    <property type="nucleotide sequence ID" value="NZ_CP116221.1"/>
</dbReference>
<dbReference type="EMBL" id="CP116221">
    <property type="protein sequence ID" value="WCO00830.1"/>
    <property type="molecule type" value="Genomic_DNA"/>
</dbReference>
<gene>
    <name evidence="3" type="ORF">MUN68_012225</name>
</gene>
<evidence type="ECO:0000259" key="2">
    <source>
        <dbReference type="Pfam" id="PF13439"/>
    </source>
</evidence>
<dbReference type="PANTHER" id="PTHR12526:SF630">
    <property type="entry name" value="GLYCOSYLTRANSFERASE"/>
    <property type="match status" value="1"/>
</dbReference>
<reference evidence="3 4" key="1">
    <citation type="submission" date="2023-01" db="EMBL/GenBank/DDBJ databases">
        <title>Psychroserpens ponticola sp. nov., isolated from seawater.</title>
        <authorList>
            <person name="Kristyanto S."/>
            <person name="Jung J."/>
            <person name="Kim J.M."/>
            <person name="Jeon C.O."/>
        </authorList>
    </citation>
    <scope>NUCLEOTIDE SEQUENCE [LARGE SCALE GENOMIC DNA]</scope>
    <source>
        <strain evidence="3 4">MSW6</strain>
    </source>
</reference>
<dbReference type="InterPro" id="IPR028098">
    <property type="entry name" value="Glyco_trans_4-like_N"/>
</dbReference>
<dbReference type="Proteomes" id="UP001202717">
    <property type="component" value="Chromosome"/>
</dbReference>